<keyword evidence="7" id="KW-1185">Reference proteome</keyword>
<dbReference type="EMBL" id="CAAKNF010000192">
    <property type="protein sequence ID" value="VIO91733.1"/>
    <property type="molecule type" value="Genomic_DNA"/>
</dbReference>
<comment type="subcellular location">
    <subcellularLocation>
        <location evidence="1">Nucleus</location>
    </subcellularLocation>
</comment>
<dbReference type="WormBase" id="Bm10810">
    <property type="protein sequence ID" value="BM20607"/>
    <property type="gene ID" value="WBGene00231071"/>
</dbReference>
<evidence type="ECO:0000313" key="9">
    <source>
        <dbReference type="WormBase" id="Bm10810"/>
    </source>
</evidence>
<dbReference type="GO" id="GO:0005634">
    <property type="term" value="C:nucleus"/>
    <property type="evidence" value="ECO:0007669"/>
    <property type="project" value="UniProtKB-SubCell"/>
</dbReference>
<dbReference type="GeneID" id="6104022"/>
<dbReference type="Gene3D" id="2.170.210.10">
    <property type="entry name" value="DNA double-strand break repair and VJ recombination XRCC4, N-terminal"/>
    <property type="match status" value="1"/>
</dbReference>
<dbReference type="KEGG" id="bmy:BM_BM10810"/>
<evidence type="ECO:0000256" key="2">
    <source>
        <dbReference type="ARBA" id="ARBA00022763"/>
    </source>
</evidence>
<reference evidence="8" key="4">
    <citation type="submission" date="2019-12" db="UniProtKB">
        <authorList>
            <consortium name="WormBaseParasite"/>
        </authorList>
    </citation>
    <scope>IDENTIFICATION</scope>
</reference>
<keyword evidence="2" id="KW-0227">DNA damage</keyword>
<proteinExistence type="predicted"/>
<dbReference type="Proteomes" id="UP000006672">
    <property type="component" value="Unassembled WGS sequence"/>
</dbReference>
<sequence>MLNDFSFLIVKYRNYTGWLRLRDPTSSRLMANCEELGVLHSEVNRNLIEADVDAEFLKTCWAPVGFRLGNRHCAAKFLIKAGRLHTILTDYECIFYEIADFMKKFSSLNARLGGSEQALFEKVRSMFVSLTTKMSNENKNDETLEFDLEVVAGKRTLKWHFFGQHLGSMNYVFSHITRPLLNILSIIVDECDLSSVEAPVSGSSFGDLFGKPVVQRLYETIAAEDLVLKNIGSIYSNDRSEKSVNTGIDGCSDIDKNNVYFLPSTPPPTSAYEAVSDVNQDEFTEIQTIRESPQKKPKLRF</sequence>
<dbReference type="RefSeq" id="XP_001900603.1">
    <property type="nucleotide sequence ID" value="XM_001900568.1"/>
</dbReference>
<accession>A0A4E9F4K7</accession>
<organism evidence="5">
    <name type="scientific">Brugia malayi</name>
    <name type="common">Filarial nematode worm</name>
    <dbReference type="NCBI Taxonomy" id="6279"/>
    <lineage>
        <taxon>Eukaryota</taxon>
        <taxon>Metazoa</taxon>
        <taxon>Ecdysozoa</taxon>
        <taxon>Nematoda</taxon>
        <taxon>Chromadorea</taxon>
        <taxon>Rhabditida</taxon>
        <taxon>Spirurina</taxon>
        <taxon>Spiruromorpha</taxon>
        <taxon>Filarioidea</taxon>
        <taxon>Onchocercidae</taxon>
        <taxon>Brugia</taxon>
    </lineage>
</organism>
<reference evidence="5" key="2">
    <citation type="submission" date="2012-12" db="EMBL/GenBank/DDBJ databases">
        <authorList>
            <person name="Gao Y.W."/>
            <person name="Fan S.T."/>
            <person name="Sun H.T."/>
            <person name="Wang Z."/>
            <person name="Gao X.L."/>
            <person name="Li Y.G."/>
            <person name="Wang T.C."/>
            <person name="Zhang K."/>
            <person name="Xu W.W."/>
            <person name="Yu Z.J."/>
            <person name="Xia X.Z."/>
        </authorList>
    </citation>
    <scope>NUCLEOTIDE SEQUENCE</scope>
    <source>
        <strain evidence="5">FR3</strain>
    </source>
</reference>
<evidence type="ECO:0000313" key="5">
    <source>
        <dbReference type="EMBL" id="CRZ25642.1"/>
    </source>
</evidence>
<dbReference type="OMA" id="KWHFFGQ"/>
<name>A0A0K0IPL0_BRUMA</name>
<keyword evidence="4" id="KW-0539">Nucleus</keyword>
<evidence type="ECO:0000256" key="3">
    <source>
        <dbReference type="ARBA" id="ARBA00023204"/>
    </source>
</evidence>
<evidence type="ECO:0000313" key="8">
    <source>
        <dbReference type="WBParaSite" id="Bm10810.1"/>
    </source>
</evidence>
<dbReference type="WBParaSite" id="Bm10810.1">
    <property type="protein sequence ID" value="Bm10810.1"/>
    <property type="gene ID" value="WBGene00231071"/>
</dbReference>
<dbReference type="InterPro" id="IPR038051">
    <property type="entry name" value="XRCC4-like_N_sf"/>
</dbReference>
<accession>A0A0K0IPL0</accession>
<dbReference type="STRING" id="6279.A0A0K0IPL0"/>
<dbReference type="CTD" id="6104022"/>
<dbReference type="GO" id="GO:0006303">
    <property type="term" value="P:double-strand break repair via nonhomologous end joining"/>
    <property type="evidence" value="ECO:0007669"/>
    <property type="project" value="UniProtKB-ARBA"/>
</dbReference>
<reference evidence="5 7" key="1">
    <citation type="journal article" date="2007" name="Science">
        <title>Draft genome of the filarial nematode parasite Brugia malayi.</title>
        <authorList>
            <person name="Ghedin E."/>
            <person name="Wang S."/>
            <person name="Spiro D."/>
            <person name="Caler E."/>
            <person name="Zhao Q."/>
            <person name="Crabtree J."/>
            <person name="Allen J.E."/>
            <person name="Delcher A.L."/>
            <person name="Guiliano D.B."/>
            <person name="Miranda-Saavedra D."/>
            <person name="Angiuoli S.V."/>
            <person name="Creasy T."/>
            <person name="Amedeo P."/>
            <person name="Haas B."/>
            <person name="El-Sayed N.M."/>
            <person name="Wortman J.R."/>
            <person name="Feldblyum T."/>
            <person name="Tallon L."/>
            <person name="Schatz M."/>
            <person name="Shumway M."/>
            <person name="Koo H."/>
            <person name="Salzberg S.L."/>
            <person name="Schobel S."/>
            <person name="Pertea M."/>
            <person name="Pop M."/>
            <person name="White O."/>
            <person name="Barton G.J."/>
            <person name="Carlow C.K."/>
            <person name="Crawford M.J."/>
            <person name="Daub J."/>
            <person name="Dimmic M.W."/>
            <person name="Estes C.F."/>
            <person name="Foster J.M."/>
            <person name="Ganatra M."/>
            <person name="Gregory W.F."/>
            <person name="Johnson N.M."/>
            <person name="Jin J."/>
            <person name="Komuniecki R."/>
            <person name="Korf I."/>
            <person name="Kumar S."/>
            <person name="Laney S."/>
            <person name="Li B.W."/>
            <person name="Li W."/>
            <person name="Lindblom T.H."/>
            <person name="Lustigman S."/>
            <person name="Ma D."/>
            <person name="Maina C.V."/>
            <person name="Martin D.M."/>
            <person name="McCarter J.P."/>
            <person name="McReynolds L."/>
            <person name="Mitreva M."/>
            <person name="Nutman T.B."/>
            <person name="Parkinson J."/>
            <person name="Peregrin-Alvarez J.M."/>
            <person name="Poole C."/>
            <person name="Ren Q."/>
            <person name="Saunders L."/>
            <person name="Sluder A.E."/>
            <person name="Smith K."/>
            <person name="Stanke M."/>
            <person name="Unnasch T.R."/>
            <person name="Ware J."/>
            <person name="Wei A.D."/>
            <person name="Weil G."/>
            <person name="Williams D.J."/>
            <person name="Zhang Y."/>
            <person name="Williams S.A."/>
            <person name="Fraser-Liggett C."/>
            <person name="Slatko B."/>
            <person name="Blaxter M.L."/>
            <person name="Scott A.L."/>
        </authorList>
    </citation>
    <scope>NUCLEOTIDE SEQUENCE</scope>
    <source>
        <strain evidence="5 7">FR3</strain>
    </source>
</reference>
<reference evidence="6" key="3">
    <citation type="submission" date="2019-04" db="EMBL/GenBank/DDBJ databases">
        <authorList>
            <person name="Howe K."/>
            <person name="Paulini M."/>
            <person name="Williams G."/>
        </authorList>
    </citation>
    <scope>NUCLEOTIDE SEQUENCE [LARGE SCALE GENOMIC DNA]</scope>
    <source>
        <strain evidence="6">FR3</strain>
    </source>
</reference>
<evidence type="ECO:0000256" key="4">
    <source>
        <dbReference type="ARBA" id="ARBA00023242"/>
    </source>
</evidence>
<dbReference type="AlphaFoldDB" id="A0A0K0IPL0"/>
<evidence type="ECO:0000313" key="7">
    <source>
        <dbReference type="Proteomes" id="UP000006672"/>
    </source>
</evidence>
<gene>
    <name evidence="5 8 9" type="ORF">Bm10810</name>
    <name evidence="6" type="ORF">BM_BM10810</name>
    <name evidence="5" type="ORF">BM_Bm10810</name>
</gene>
<dbReference type="OrthoDB" id="5812565at2759"/>
<protein>
    <submittedName>
        <fullName evidence="5 8">Bm10810</fullName>
    </submittedName>
</protein>
<dbReference type="EMBL" id="LN857010">
    <property type="protein sequence ID" value="CRZ25642.1"/>
    <property type="molecule type" value="Genomic_DNA"/>
</dbReference>
<evidence type="ECO:0000256" key="1">
    <source>
        <dbReference type="ARBA" id="ARBA00004123"/>
    </source>
</evidence>
<keyword evidence="3" id="KW-0234">DNA repair</keyword>
<evidence type="ECO:0000313" key="6">
    <source>
        <dbReference type="EMBL" id="VIO91733.1"/>
    </source>
</evidence>